<protein>
    <submittedName>
        <fullName evidence="1">Uncharacterized protein</fullName>
    </submittedName>
</protein>
<dbReference type="Proteomes" id="UP001055072">
    <property type="component" value="Unassembled WGS sequence"/>
</dbReference>
<comment type="caution">
    <text evidence="1">The sequence shown here is derived from an EMBL/GenBank/DDBJ whole genome shotgun (WGS) entry which is preliminary data.</text>
</comment>
<accession>A0ACB8U889</accession>
<proteinExistence type="predicted"/>
<reference evidence="1" key="1">
    <citation type="journal article" date="2021" name="Environ. Microbiol.">
        <title>Gene family expansions and transcriptome signatures uncover fungal adaptations to wood decay.</title>
        <authorList>
            <person name="Hage H."/>
            <person name="Miyauchi S."/>
            <person name="Viragh M."/>
            <person name="Drula E."/>
            <person name="Min B."/>
            <person name="Chaduli D."/>
            <person name="Navarro D."/>
            <person name="Favel A."/>
            <person name="Norest M."/>
            <person name="Lesage-Meessen L."/>
            <person name="Balint B."/>
            <person name="Merenyi Z."/>
            <person name="de Eugenio L."/>
            <person name="Morin E."/>
            <person name="Martinez A.T."/>
            <person name="Baldrian P."/>
            <person name="Stursova M."/>
            <person name="Martinez M.J."/>
            <person name="Novotny C."/>
            <person name="Magnuson J.K."/>
            <person name="Spatafora J.W."/>
            <person name="Maurice S."/>
            <person name="Pangilinan J."/>
            <person name="Andreopoulos W."/>
            <person name="LaButti K."/>
            <person name="Hundley H."/>
            <person name="Na H."/>
            <person name="Kuo A."/>
            <person name="Barry K."/>
            <person name="Lipzen A."/>
            <person name="Henrissat B."/>
            <person name="Riley R."/>
            <person name="Ahrendt S."/>
            <person name="Nagy L.G."/>
            <person name="Grigoriev I.V."/>
            <person name="Martin F."/>
            <person name="Rosso M.N."/>
        </authorList>
    </citation>
    <scope>NUCLEOTIDE SEQUENCE</scope>
    <source>
        <strain evidence="1">CBS 384.51</strain>
    </source>
</reference>
<evidence type="ECO:0000313" key="2">
    <source>
        <dbReference type="Proteomes" id="UP001055072"/>
    </source>
</evidence>
<name>A0ACB8U889_9APHY</name>
<gene>
    <name evidence="1" type="ORF">BDY19DRAFT_991940</name>
</gene>
<evidence type="ECO:0000313" key="1">
    <source>
        <dbReference type="EMBL" id="KAI0090495.1"/>
    </source>
</evidence>
<sequence>MSTSSSQSWRVFYYVLGTLEPPRGITIDPNDYVGILTRGIRRDFDLHARTVLELFKVDRELFDNEPDEIEKGAKELLRDSALEDLLPVRSIEESFSDSDGKPSVVIRTRIGARPVPP</sequence>
<dbReference type="EMBL" id="MU274907">
    <property type="protein sequence ID" value="KAI0090495.1"/>
    <property type="molecule type" value="Genomic_DNA"/>
</dbReference>
<keyword evidence="2" id="KW-1185">Reference proteome</keyword>
<organism evidence="1 2">
    <name type="scientific">Irpex rosettiformis</name>
    <dbReference type="NCBI Taxonomy" id="378272"/>
    <lineage>
        <taxon>Eukaryota</taxon>
        <taxon>Fungi</taxon>
        <taxon>Dikarya</taxon>
        <taxon>Basidiomycota</taxon>
        <taxon>Agaricomycotina</taxon>
        <taxon>Agaricomycetes</taxon>
        <taxon>Polyporales</taxon>
        <taxon>Irpicaceae</taxon>
        <taxon>Irpex</taxon>
    </lineage>
</organism>